<evidence type="ECO:0008006" key="3">
    <source>
        <dbReference type="Google" id="ProtNLM"/>
    </source>
</evidence>
<keyword evidence="2" id="KW-1185">Reference proteome</keyword>
<organism evidence="1 2">
    <name type="scientific">Sphingomonas qilianensis</name>
    <dbReference type="NCBI Taxonomy" id="1736690"/>
    <lineage>
        <taxon>Bacteria</taxon>
        <taxon>Pseudomonadati</taxon>
        <taxon>Pseudomonadota</taxon>
        <taxon>Alphaproteobacteria</taxon>
        <taxon>Sphingomonadales</taxon>
        <taxon>Sphingomonadaceae</taxon>
        <taxon>Sphingomonas</taxon>
    </lineage>
</organism>
<dbReference type="Proteomes" id="UP001404104">
    <property type="component" value="Unassembled WGS sequence"/>
</dbReference>
<dbReference type="RefSeq" id="WP_345865068.1">
    <property type="nucleotide sequence ID" value="NZ_JBDIMF010000004.1"/>
</dbReference>
<evidence type="ECO:0000313" key="1">
    <source>
        <dbReference type="EMBL" id="MEN2787029.1"/>
    </source>
</evidence>
<comment type="caution">
    <text evidence="1">The sequence shown here is derived from an EMBL/GenBank/DDBJ whole genome shotgun (WGS) entry which is preliminary data.</text>
</comment>
<dbReference type="EMBL" id="JBDIMF010000004">
    <property type="protein sequence ID" value="MEN2787029.1"/>
    <property type="molecule type" value="Genomic_DNA"/>
</dbReference>
<reference evidence="1 2" key="1">
    <citation type="submission" date="2024-05" db="EMBL/GenBank/DDBJ databases">
        <authorList>
            <person name="Liu Q."/>
            <person name="Xin Y.-H."/>
        </authorList>
    </citation>
    <scope>NUCLEOTIDE SEQUENCE [LARGE SCALE GENOMIC DNA]</scope>
    <source>
        <strain evidence="1 2">CGMCC 1.15349</strain>
    </source>
</reference>
<name>A0ABU9XT86_9SPHN</name>
<proteinExistence type="predicted"/>
<protein>
    <recommendedName>
        <fullName evidence="3">Lipoprotein</fullName>
    </recommendedName>
</protein>
<accession>A0ABU9XT86</accession>
<evidence type="ECO:0000313" key="2">
    <source>
        <dbReference type="Proteomes" id="UP001404104"/>
    </source>
</evidence>
<sequence>MGSFFYVMAIMGCADGSAQCSEARVEQVRYTSIQQCQAAMPGALQRNSDIDYPVVTAACRANGAQMAQAEQGKRRG</sequence>
<gene>
    <name evidence="1" type="ORF">ABC969_11430</name>
</gene>